<evidence type="ECO:0000256" key="1">
    <source>
        <dbReference type="ARBA" id="ARBA00007626"/>
    </source>
</evidence>
<evidence type="ECO:0000313" key="2">
    <source>
        <dbReference type="EMBL" id="KAB2605230.1"/>
    </source>
</evidence>
<comment type="similarity">
    <text evidence="1">Belongs to the PPR family. P subfamily.</text>
</comment>
<reference evidence="3" key="2">
    <citation type="submission" date="2019-10" db="EMBL/GenBank/DDBJ databases">
        <title>A de novo genome assembly of a pear dwarfing rootstock.</title>
        <authorList>
            <person name="Wang F."/>
            <person name="Wang J."/>
            <person name="Li S."/>
            <person name="Zhang Y."/>
            <person name="Fang M."/>
            <person name="Ma L."/>
            <person name="Zhao Y."/>
            <person name="Jiang S."/>
        </authorList>
    </citation>
    <scope>NUCLEOTIDE SEQUENCE [LARGE SCALE GENOMIC DNA]</scope>
</reference>
<gene>
    <name evidence="2" type="ORF">D8674_004947</name>
</gene>
<name>A0A5N5FV19_9ROSA</name>
<keyword evidence="3" id="KW-1185">Reference proteome</keyword>
<dbReference type="AlphaFoldDB" id="A0A5N5FV19"/>
<dbReference type="EMBL" id="SMOL01000559">
    <property type="protein sequence ID" value="KAB2605230.1"/>
    <property type="molecule type" value="Genomic_DNA"/>
</dbReference>
<accession>A0A5N5FV19</accession>
<dbReference type="InterPro" id="IPR044179">
    <property type="entry name" value="PPR5-like"/>
</dbReference>
<dbReference type="PANTHER" id="PTHR47874:SF1">
    <property type="entry name" value="OS05G0407900 PROTEIN"/>
    <property type="match status" value="1"/>
</dbReference>
<reference evidence="2 3" key="3">
    <citation type="submission" date="2019-11" db="EMBL/GenBank/DDBJ databases">
        <title>A de novo genome assembly of a pear dwarfing rootstock.</title>
        <authorList>
            <person name="Wang F."/>
            <person name="Wang J."/>
            <person name="Li S."/>
            <person name="Zhang Y."/>
            <person name="Fang M."/>
            <person name="Ma L."/>
            <person name="Zhao Y."/>
            <person name="Jiang S."/>
        </authorList>
    </citation>
    <scope>NUCLEOTIDE SEQUENCE [LARGE SCALE GENOMIC DNA]</scope>
    <source>
        <strain evidence="2">S2</strain>
        <tissue evidence="2">Leaf</tissue>
    </source>
</reference>
<organism evidence="2 3">
    <name type="scientific">Pyrus ussuriensis x Pyrus communis</name>
    <dbReference type="NCBI Taxonomy" id="2448454"/>
    <lineage>
        <taxon>Eukaryota</taxon>
        <taxon>Viridiplantae</taxon>
        <taxon>Streptophyta</taxon>
        <taxon>Embryophyta</taxon>
        <taxon>Tracheophyta</taxon>
        <taxon>Spermatophyta</taxon>
        <taxon>Magnoliopsida</taxon>
        <taxon>eudicotyledons</taxon>
        <taxon>Gunneridae</taxon>
        <taxon>Pentapetalae</taxon>
        <taxon>rosids</taxon>
        <taxon>fabids</taxon>
        <taxon>Rosales</taxon>
        <taxon>Rosaceae</taxon>
        <taxon>Amygdaloideae</taxon>
        <taxon>Maleae</taxon>
        <taxon>Pyrus</taxon>
    </lineage>
</organism>
<proteinExistence type="inferred from homology"/>
<dbReference type="OrthoDB" id="185373at2759"/>
<comment type="caution">
    <text evidence="2">The sequence shown here is derived from an EMBL/GenBank/DDBJ whole genome shotgun (WGS) entry which is preliminary data.</text>
</comment>
<dbReference type="PANTHER" id="PTHR47874">
    <property type="entry name" value="EXPRESSED PROTEIN"/>
    <property type="match status" value="1"/>
</dbReference>
<protein>
    <submittedName>
        <fullName evidence="2">Pentatricopeptide repeat-containing protein</fullName>
    </submittedName>
</protein>
<dbReference type="InterPro" id="IPR011990">
    <property type="entry name" value="TPR-like_helical_dom_sf"/>
</dbReference>
<reference evidence="2 3" key="1">
    <citation type="submission" date="2019-09" db="EMBL/GenBank/DDBJ databases">
        <authorList>
            <person name="Ou C."/>
        </authorList>
    </citation>
    <scope>NUCLEOTIDE SEQUENCE [LARGE SCALE GENOMIC DNA]</scope>
    <source>
        <strain evidence="2">S2</strain>
        <tissue evidence="2">Leaf</tissue>
    </source>
</reference>
<evidence type="ECO:0000313" key="3">
    <source>
        <dbReference type="Proteomes" id="UP000327157"/>
    </source>
</evidence>
<dbReference type="Proteomes" id="UP000327157">
    <property type="component" value="Chromosome 11"/>
</dbReference>
<sequence>MKRVWKLSDASQSELLSHHRSSSAAAVAAASKTPQHSPYTFTRTNYPNYRRTHDVNAQTHSFSAPSSSSPLISFSSIIGLFSDKPSTQDLRAREDLARTVSRLRDELVQNVGDSEKIVRILEEKVCSSLCEWKRGEGVVFGWRRRQVSSSTSISAEEYAKAIIIAGNLVKMEETYELVKHHIDNKEIPLIRAMICAYCKKNEYRPWLNVMLIRVYAQEGCFEAMEKSINEAFEHKTAIHTAGVMRCILSSYFRCSEVDRLESFGKHAEFARWRTCRSLYHCKMAMYASQKRLKEMESVLIQMENFKIACTKKTFVILYKAYLMCDQRYKVAQVLGLMWKHGYEIPLDSL</sequence>
<dbReference type="Gene3D" id="1.25.40.10">
    <property type="entry name" value="Tetratricopeptide repeat domain"/>
    <property type="match status" value="1"/>
</dbReference>
<dbReference type="GO" id="GO:0003729">
    <property type="term" value="F:mRNA binding"/>
    <property type="evidence" value="ECO:0007669"/>
    <property type="project" value="InterPro"/>
</dbReference>